<feature type="transmembrane region" description="Helical" evidence="2">
    <location>
        <begin position="279"/>
        <end position="301"/>
    </location>
</feature>
<protein>
    <submittedName>
        <fullName evidence="3">Uncharacterized protein</fullName>
    </submittedName>
</protein>
<feature type="transmembrane region" description="Helical" evidence="2">
    <location>
        <begin position="386"/>
        <end position="404"/>
    </location>
</feature>
<evidence type="ECO:0000313" key="4">
    <source>
        <dbReference type="Proteomes" id="UP000219514"/>
    </source>
</evidence>
<dbReference type="AlphaFoldDB" id="A0A285EAE1"/>
<keyword evidence="4" id="KW-1185">Reference proteome</keyword>
<dbReference type="EMBL" id="OBDO01000003">
    <property type="protein sequence ID" value="SNX95940.1"/>
    <property type="molecule type" value="Genomic_DNA"/>
</dbReference>
<dbReference type="Proteomes" id="UP000219514">
    <property type="component" value="Unassembled WGS sequence"/>
</dbReference>
<feature type="transmembrane region" description="Helical" evidence="2">
    <location>
        <begin position="556"/>
        <end position="577"/>
    </location>
</feature>
<feature type="transmembrane region" description="Helical" evidence="2">
    <location>
        <begin position="655"/>
        <end position="686"/>
    </location>
</feature>
<sequence>MDPAQAPPLPYRARGLEWLLAVGVVLIATAGAGMTALFGGDWARVLLLGLAVAAAIASWAGAVATLPRSEEALAAAAVVLTALGADPGGSLLSGGLGPPVATGAVFAVLAFLLPRPAAWPLAVWAAVQVTALRAVDGAASGLPDVSLTIGAAVAGLGTAGAARPLVARIALVAALPWWVAGVGSAVATAWSGAGPARWLPVLLTVVAALGLLAATERRELRTLLRPRSSVAALAGIAVGAAVGAALHSPGPVAVPLAGYLGVALTSAAAALLPGAARRVLLPAAVAAGATLVALCLVQLLTDARWTALSWLLAVTAAAGLLTAVLRVDERPRAFPAAVACGGLAALCAVPAGGLGGPRGAAVALTGLYVLALAGGLLMAMRTRRPTVTAGATCAAAATALLVALRTRDQLAAHLAVQGACTYAWAWLLWRRTRSGRVPARMGRAGRPDADAGPRWADRLRAALRPGVRAAGAGARAVRAGLRAVRDGVRAVRRAAQAAIGVPPAPSPTRHRSTDARVAARTPAAQRRPEDPDDPDDPDEEAAPEASPAWRAGAAQLVLAAWIVAALTGGVVPESWTLPAALGLLMAAGPRLAEGRSAPAWGPGLWVAAAPSVVWAVAAPGSTRPLLVFVVAAVVMALGAWRSVRAPVVAGAATAVTLALGLLAVQLPLAVGSGLVVGVSLLAVGAWREVVLRRRRSELEPGGGLTPADRADGFRRRVAEMR</sequence>
<feature type="compositionally biased region" description="Acidic residues" evidence="1">
    <location>
        <begin position="530"/>
        <end position="542"/>
    </location>
</feature>
<keyword evidence="2" id="KW-1133">Transmembrane helix</keyword>
<feature type="transmembrane region" description="Helical" evidence="2">
    <location>
        <begin position="410"/>
        <end position="429"/>
    </location>
</feature>
<feature type="transmembrane region" description="Helical" evidence="2">
    <location>
        <begin position="360"/>
        <end position="379"/>
    </location>
</feature>
<keyword evidence="2" id="KW-0472">Membrane</keyword>
<feature type="transmembrane region" description="Helical" evidence="2">
    <location>
        <begin position="196"/>
        <end position="215"/>
    </location>
</feature>
<dbReference type="RefSeq" id="WP_097205978.1">
    <property type="nucleotide sequence ID" value="NZ_JACHXB010000004.1"/>
</dbReference>
<feature type="transmembrane region" description="Helical" evidence="2">
    <location>
        <begin position="227"/>
        <end position="246"/>
    </location>
</feature>
<dbReference type="InterPro" id="IPR058062">
    <property type="entry name" value="SCO7613_C"/>
</dbReference>
<feature type="transmembrane region" description="Helical" evidence="2">
    <location>
        <begin position="252"/>
        <end position="272"/>
    </location>
</feature>
<gene>
    <name evidence="3" type="ORF">SAMN06893097_103109</name>
</gene>
<feature type="transmembrane region" description="Helical" evidence="2">
    <location>
        <begin position="597"/>
        <end position="618"/>
    </location>
</feature>
<accession>A0A285EAE1</accession>
<keyword evidence="2" id="KW-0812">Transmembrane</keyword>
<feature type="transmembrane region" description="Helical" evidence="2">
    <location>
        <begin position="625"/>
        <end position="643"/>
    </location>
</feature>
<feature type="transmembrane region" description="Helical" evidence="2">
    <location>
        <begin position="169"/>
        <end position="190"/>
    </location>
</feature>
<feature type="transmembrane region" description="Helical" evidence="2">
    <location>
        <begin position="18"/>
        <end position="38"/>
    </location>
</feature>
<reference evidence="3 4" key="1">
    <citation type="submission" date="2017-09" db="EMBL/GenBank/DDBJ databases">
        <authorList>
            <person name="Ehlers B."/>
            <person name="Leendertz F.H."/>
        </authorList>
    </citation>
    <scope>NUCLEOTIDE SEQUENCE [LARGE SCALE GENOMIC DNA]</scope>
    <source>
        <strain evidence="3 4">DSM 46844</strain>
    </source>
</reference>
<evidence type="ECO:0000313" key="3">
    <source>
        <dbReference type="EMBL" id="SNX95940.1"/>
    </source>
</evidence>
<evidence type="ECO:0000256" key="2">
    <source>
        <dbReference type="SAM" id="Phobius"/>
    </source>
</evidence>
<feature type="region of interest" description="Disordered" evidence="1">
    <location>
        <begin position="498"/>
        <end position="546"/>
    </location>
</feature>
<feature type="transmembrane region" description="Helical" evidence="2">
    <location>
        <begin position="307"/>
        <end position="327"/>
    </location>
</feature>
<feature type="transmembrane region" description="Helical" evidence="2">
    <location>
        <begin position="334"/>
        <end position="354"/>
    </location>
</feature>
<name>A0A285EAE1_9ACTN</name>
<evidence type="ECO:0000256" key="1">
    <source>
        <dbReference type="SAM" id="MobiDB-lite"/>
    </source>
</evidence>
<feature type="transmembrane region" description="Helical" evidence="2">
    <location>
        <begin position="45"/>
        <end position="66"/>
    </location>
</feature>
<organism evidence="3 4">
    <name type="scientific">Geodermatophilus sabuli</name>
    <dbReference type="NCBI Taxonomy" id="1564158"/>
    <lineage>
        <taxon>Bacteria</taxon>
        <taxon>Bacillati</taxon>
        <taxon>Actinomycetota</taxon>
        <taxon>Actinomycetes</taxon>
        <taxon>Geodermatophilales</taxon>
        <taxon>Geodermatophilaceae</taxon>
        <taxon>Geodermatophilus</taxon>
    </lineage>
</organism>
<dbReference type="NCBIfam" id="NF047321">
    <property type="entry name" value="SCO7613_CTERM"/>
    <property type="match status" value="1"/>
</dbReference>
<proteinExistence type="predicted"/>